<dbReference type="Proteomes" id="UP000821865">
    <property type="component" value="Chromosome 10"/>
</dbReference>
<reference evidence="1" key="1">
    <citation type="submission" date="2020-05" db="EMBL/GenBank/DDBJ databases">
        <title>Large-scale comparative analyses of tick genomes elucidate their genetic diversity and vector capacities.</title>
        <authorList>
            <person name="Jia N."/>
            <person name="Wang J."/>
            <person name="Shi W."/>
            <person name="Du L."/>
            <person name="Sun Y."/>
            <person name="Zhan W."/>
            <person name="Jiang J."/>
            <person name="Wang Q."/>
            <person name="Zhang B."/>
            <person name="Ji P."/>
            <person name="Sakyi L.B."/>
            <person name="Cui X."/>
            <person name="Yuan T."/>
            <person name="Jiang B."/>
            <person name="Yang W."/>
            <person name="Lam T.T.-Y."/>
            <person name="Chang Q."/>
            <person name="Ding S."/>
            <person name="Wang X."/>
            <person name="Zhu J."/>
            <person name="Ruan X."/>
            <person name="Zhao L."/>
            <person name="Wei J."/>
            <person name="Que T."/>
            <person name="Du C."/>
            <person name="Cheng J."/>
            <person name="Dai P."/>
            <person name="Han X."/>
            <person name="Huang E."/>
            <person name="Gao Y."/>
            <person name="Liu J."/>
            <person name="Shao H."/>
            <person name="Ye R."/>
            <person name="Li L."/>
            <person name="Wei W."/>
            <person name="Wang X."/>
            <person name="Wang C."/>
            <person name="Yang T."/>
            <person name="Huo Q."/>
            <person name="Li W."/>
            <person name="Guo W."/>
            <person name="Chen H."/>
            <person name="Zhou L."/>
            <person name="Ni X."/>
            <person name="Tian J."/>
            <person name="Zhou Y."/>
            <person name="Sheng Y."/>
            <person name="Liu T."/>
            <person name="Pan Y."/>
            <person name="Xia L."/>
            <person name="Li J."/>
            <person name="Zhao F."/>
            <person name="Cao W."/>
        </authorList>
    </citation>
    <scope>NUCLEOTIDE SEQUENCE</scope>
    <source>
        <strain evidence="1">Dsil-2018</strain>
    </source>
</reference>
<evidence type="ECO:0000313" key="1">
    <source>
        <dbReference type="EMBL" id="KAH7973421.1"/>
    </source>
</evidence>
<gene>
    <name evidence="1" type="ORF">HPB49_000896</name>
</gene>
<accession>A0ACB8DM26</accession>
<protein>
    <submittedName>
        <fullName evidence="1">Uncharacterized protein</fullName>
    </submittedName>
</protein>
<proteinExistence type="predicted"/>
<dbReference type="EMBL" id="CM023479">
    <property type="protein sequence ID" value="KAH7973421.1"/>
    <property type="molecule type" value="Genomic_DNA"/>
</dbReference>
<keyword evidence="2" id="KW-1185">Reference proteome</keyword>
<comment type="caution">
    <text evidence="1">The sequence shown here is derived from an EMBL/GenBank/DDBJ whole genome shotgun (WGS) entry which is preliminary data.</text>
</comment>
<evidence type="ECO:0000313" key="2">
    <source>
        <dbReference type="Proteomes" id="UP000821865"/>
    </source>
</evidence>
<name>A0ACB8DM26_DERSI</name>
<sequence>MSRSLPVTVAVSSDAEAGAMGTPNPFDNKVIRMGFIRKVYAILSLQLIVTSVIISIFILIPELTEFAKSPKGQILIGATSILSMIIILVLVCCQNIARSHPTNMILLSVFTVLTGVSLAGTCVKYSLSPEDYIMAVLSLYLDAINLFLFILRITRGSRS</sequence>
<organism evidence="1 2">
    <name type="scientific">Dermacentor silvarum</name>
    <name type="common">Tick</name>
    <dbReference type="NCBI Taxonomy" id="543639"/>
    <lineage>
        <taxon>Eukaryota</taxon>
        <taxon>Metazoa</taxon>
        <taxon>Ecdysozoa</taxon>
        <taxon>Arthropoda</taxon>
        <taxon>Chelicerata</taxon>
        <taxon>Arachnida</taxon>
        <taxon>Acari</taxon>
        <taxon>Parasitiformes</taxon>
        <taxon>Ixodida</taxon>
        <taxon>Ixodoidea</taxon>
        <taxon>Ixodidae</taxon>
        <taxon>Rhipicephalinae</taxon>
        <taxon>Dermacentor</taxon>
    </lineage>
</organism>